<dbReference type="InterPro" id="IPR046342">
    <property type="entry name" value="CBS_dom_sf"/>
</dbReference>
<protein>
    <submittedName>
        <fullName evidence="5">Putative EhaS protein</fullName>
    </submittedName>
</protein>
<dbReference type="RefSeq" id="WP_119721236.1">
    <property type="nucleotide sequence ID" value="NZ_AP011528.1"/>
</dbReference>
<dbReference type="KEGG" id="mmao:MMOS7_15730"/>
<dbReference type="PANTHER" id="PTHR43080:SF2">
    <property type="entry name" value="CBS DOMAIN-CONTAINING PROTEIN"/>
    <property type="match status" value="1"/>
</dbReference>
<dbReference type="CDD" id="cd02205">
    <property type="entry name" value="CBS_pair_SF"/>
    <property type="match status" value="1"/>
</dbReference>
<dbReference type="InterPro" id="IPR051257">
    <property type="entry name" value="Diverse_CBS-Domain"/>
</dbReference>
<dbReference type="GeneID" id="37876060"/>
<organism evidence="5 6">
    <name type="scientific">Methanococcus maripaludis OS7</name>
    <dbReference type="NCBI Taxonomy" id="637915"/>
    <lineage>
        <taxon>Archaea</taxon>
        <taxon>Methanobacteriati</taxon>
        <taxon>Methanobacteriota</taxon>
        <taxon>Methanomada group</taxon>
        <taxon>Methanococci</taxon>
        <taxon>Methanococcales</taxon>
        <taxon>Methanococcaceae</taxon>
        <taxon>Methanococcus</taxon>
    </lineage>
</organism>
<dbReference type="InterPro" id="IPR000644">
    <property type="entry name" value="CBS_dom"/>
</dbReference>
<gene>
    <name evidence="5" type="primary">ehaS</name>
    <name evidence="5" type="ORF">MMOS7_15730</name>
</gene>
<feature type="domain" description="CBS" evidence="4">
    <location>
        <begin position="67"/>
        <end position="127"/>
    </location>
</feature>
<evidence type="ECO:0000313" key="6">
    <source>
        <dbReference type="Proteomes" id="UP000263689"/>
    </source>
</evidence>
<dbReference type="Proteomes" id="UP000263689">
    <property type="component" value="Chromosome"/>
</dbReference>
<keyword evidence="1" id="KW-0677">Repeat</keyword>
<dbReference type="PANTHER" id="PTHR43080">
    <property type="entry name" value="CBS DOMAIN-CONTAINING PROTEIN CBSX3, MITOCHONDRIAL"/>
    <property type="match status" value="1"/>
</dbReference>
<dbReference type="PIRSF" id="PIRSF006591">
    <property type="entry name" value="UCP006591_CBS_MJ1004"/>
    <property type="match status" value="1"/>
</dbReference>
<dbReference type="Pfam" id="PF00571">
    <property type="entry name" value="CBS"/>
    <property type="match status" value="2"/>
</dbReference>
<dbReference type="SMART" id="SM00116">
    <property type="entry name" value="CBS"/>
    <property type="match status" value="2"/>
</dbReference>
<keyword evidence="2 3" id="KW-0129">CBS domain</keyword>
<evidence type="ECO:0000256" key="3">
    <source>
        <dbReference type="PROSITE-ProRule" id="PRU00703"/>
    </source>
</evidence>
<name>A0A2Z5PHG8_METMI</name>
<sequence>MKVKSLMDKKFIKIYPDFTVQTVIDLMYKNKKFSTPIIDNDGKMVGWTTAIDLMIVSDKNIPIKDIMSPIEDVIVVNKNEPAREAVTKIVEYKVISIPVLNDEGRVVGIVRNCDITKTLSKLYDIPVHSIFKSLMGELKGISWEELMNAAAIVTKQTTGEKITGEEYEKRRKGSTFGQAIWACGGLEKFFTGLIKIGEVALARKVSCKNVIKK</sequence>
<dbReference type="PROSITE" id="PS51371">
    <property type="entry name" value="CBS"/>
    <property type="match status" value="2"/>
</dbReference>
<dbReference type="SUPFAM" id="SSF54631">
    <property type="entry name" value="CBS-domain pair"/>
    <property type="match status" value="1"/>
</dbReference>
<feature type="domain" description="CBS" evidence="4">
    <location>
        <begin position="7"/>
        <end position="63"/>
    </location>
</feature>
<proteinExistence type="predicted"/>
<reference evidence="5 6" key="1">
    <citation type="submission" date="2009-06" db="EMBL/GenBank/DDBJ databases">
        <title>Molecular Evidence for Microbiologically Influenced Corrosion from genome of Methanogen.</title>
        <authorList>
            <person name="Ito N."/>
            <person name="Tsurumaru H."/>
            <person name="Shimizu A."/>
            <person name="Harada T."/>
            <person name="Hosoyama A."/>
            <person name="Horikawa H."/>
            <person name="Wakai S."/>
            <person name="Sasaki K."/>
            <person name="Nishijima K."/>
            <person name="Ataku H."/>
            <person name="Yamazaki J."/>
            <person name="Mise M."/>
            <person name="Yamazaki S."/>
            <person name="Tanikawa S."/>
            <person name="Harayama S."/>
            <person name="Fujita N."/>
        </authorList>
    </citation>
    <scope>NUCLEOTIDE SEQUENCE [LARGE SCALE GENOMIC DNA]</scope>
    <source>
        <strain evidence="6">OS7 ( NBRC 103642)</strain>
    </source>
</reference>
<evidence type="ECO:0000313" key="5">
    <source>
        <dbReference type="EMBL" id="BAP63659.1"/>
    </source>
</evidence>
<dbReference type="AlphaFoldDB" id="A0A2Z5PHG8"/>
<evidence type="ECO:0000256" key="2">
    <source>
        <dbReference type="ARBA" id="ARBA00023122"/>
    </source>
</evidence>
<evidence type="ECO:0000256" key="1">
    <source>
        <dbReference type="ARBA" id="ARBA00022737"/>
    </source>
</evidence>
<dbReference type="InterPro" id="IPR016486">
    <property type="entry name" value="UCP006591_CBS"/>
</dbReference>
<evidence type="ECO:0000259" key="4">
    <source>
        <dbReference type="PROSITE" id="PS51371"/>
    </source>
</evidence>
<dbReference type="EMBL" id="AP011528">
    <property type="protein sequence ID" value="BAP63659.1"/>
    <property type="molecule type" value="Genomic_DNA"/>
</dbReference>
<accession>A0A2Z5PHG8</accession>
<dbReference type="Gene3D" id="3.10.580.10">
    <property type="entry name" value="CBS-domain"/>
    <property type="match status" value="2"/>
</dbReference>